<dbReference type="PROSITE" id="PS50882">
    <property type="entry name" value="YTH"/>
    <property type="match status" value="1"/>
</dbReference>
<evidence type="ECO:0000256" key="4">
    <source>
        <dbReference type="SAM" id="MobiDB-lite"/>
    </source>
</evidence>
<evidence type="ECO:0000256" key="2">
    <source>
        <dbReference type="ARBA" id="ARBA00022490"/>
    </source>
</evidence>
<dbReference type="GO" id="GO:1990247">
    <property type="term" value="F:N6-methyladenosine-containing RNA reader activity"/>
    <property type="evidence" value="ECO:0007669"/>
    <property type="project" value="TreeGrafter"/>
</dbReference>
<sequence>MSGVDQKLSGTAVKSVGERTIPWSQQVDEASYENLSSPANDDNSGNQSSMQFQFPPFNVKENNITSLSHTGKGRKTSHNNDTKLKYGNPSSFNNSKRENQQINAWNSRRFFAEKINENGDDQSISQFDTRTRESVHEVKAHAAITVPKKMTWASIASQPAKLTSKTTFASSINKKKGPGMPPPPMVPGKHNLDVNVWDLPDSNPPPPLPSPPIPIELTSSDIHFSASTKEESTQSVGGRSEKDDRFEVGPSNINVCSTKSSTIGQSRKNWAPLQQQQATDARQTSGASAQPIRRIVATSTHNRYSDRRGNFTGHHRHDFEKNIKHEYNDESNPRAAAPNTPNIIEEVVADPQILLDELKDKNNYNPTEIDLDKASTARFFVIKSYSEDDIHRSIKYEIWCSTDHGNKRLDDAFKERYKEGGNILLFFSVNSSGHFCGMAQMMTSVDYNSTSSVWSQDKWRGKFKVKWIYVKDVPNGKLRHIRLENNDNKPVTYSRDTQEVQNAKGIEVLQILHSYKHTTSIFDDFSHYEKKQEEEVSSKRPIVHSTDVINQSQLSINRHFNRQQIDDRERERNVRSDSRSLAMTTTQKNSFNGGNNFRDRNSIHKSTTGPSGFSSSYSDYRRGFERENVQNDRENLFELRQHGSNRKDDHLHSYSTKSRLNKREYNTEQMKSDVRVRSELSSSRDLPKVCINP</sequence>
<accession>A0A6P8XKR1</accession>
<evidence type="ECO:0000256" key="3">
    <source>
        <dbReference type="ARBA" id="ARBA00022884"/>
    </source>
</evidence>
<feature type="region of interest" description="Disordered" evidence="4">
    <location>
        <begin position="566"/>
        <end position="619"/>
    </location>
</feature>
<feature type="compositionally biased region" description="Polar residues" evidence="4">
    <location>
        <begin position="88"/>
        <end position="98"/>
    </location>
</feature>
<dbReference type="GO" id="GO:0003729">
    <property type="term" value="F:mRNA binding"/>
    <property type="evidence" value="ECO:0007669"/>
    <property type="project" value="TreeGrafter"/>
</dbReference>
<dbReference type="PANTHER" id="PTHR12357:SF89">
    <property type="entry name" value="YTH DOMAIN-CONTAINING FAMILY PROTEIN"/>
    <property type="match status" value="1"/>
</dbReference>
<dbReference type="InterPro" id="IPR007275">
    <property type="entry name" value="YTH_domain"/>
</dbReference>
<dbReference type="CDD" id="cd21134">
    <property type="entry name" value="YTH"/>
    <property type="match status" value="1"/>
</dbReference>
<protein>
    <submittedName>
        <fullName evidence="7">YTH domain-containing family protein isoform X2</fullName>
    </submittedName>
</protein>
<dbReference type="AlphaFoldDB" id="A0A6P8XKR1"/>
<organism evidence="6 7">
    <name type="scientific">Drosophila albomicans</name>
    <name type="common">Fruit fly</name>
    <dbReference type="NCBI Taxonomy" id="7291"/>
    <lineage>
        <taxon>Eukaryota</taxon>
        <taxon>Metazoa</taxon>
        <taxon>Ecdysozoa</taxon>
        <taxon>Arthropoda</taxon>
        <taxon>Hexapoda</taxon>
        <taxon>Insecta</taxon>
        <taxon>Pterygota</taxon>
        <taxon>Neoptera</taxon>
        <taxon>Endopterygota</taxon>
        <taxon>Diptera</taxon>
        <taxon>Brachycera</taxon>
        <taxon>Muscomorpha</taxon>
        <taxon>Ephydroidea</taxon>
        <taxon>Drosophilidae</taxon>
        <taxon>Drosophila</taxon>
    </lineage>
</organism>
<name>A0A6P8XKR1_DROAB</name>
<feature type="region of interest" description="Disordered" evidence="4">
    <location>
        <begin position="639"/>
        <end position="693"/>
    </location>
</feature>
<feature type="region of interest" description="Disordered" evidence="4">
    <location>
        <begin position="1"/>
        <end position="98"/>
    </location>
</feature>
<feature type="compositionally biased region" description="Polar residues" evidence="4">
    <location>
        <begin position="22"/>
        <end position="52"/>
    </location>
</feature>
<feature type="compositionally biased region" description="Polar residues" evidence="4">
    <location>
        <begin position="579"/>
        <end position="595"/>
    </location>
</feature>
<dbReference type="OrthoDB" id="306690at2759"/>
<reference evidence="7" key="1">
    <citation type="submission" date="2025-08" db="UniProtKB">
        <authorList>
            <consortium name="RefSeq"/>
        </authorList>
    </citation>
    <scope>IDENTIFICATION</scope>
    <source>
        <strain evidence="7">15112-1751.03</strain>
        <tissue evidence="7">Whole Adult</tissue>
    </source>
</reference>
<proteinExistence type="predicted"/>
<evidence type="ECO:0000313" key="6">
    <source>
        <dbReference type="Proteomes" id="UP000515160"/>
    </source>
</evidence>
<keyword evidence="3" id="KW-0694">RNA-binding</keyword>
<keyword evidence="6" id="KW-1185">Reference proteome</keyword>
<dbReference type="Gene3D" id="3.10.590.10">
    <property type="entry name" value="ph1033 like domains"/>
    <property type="match status" value="1"/>
</dbReference>
<feature type="compositionally biased region" description="Basic and acidic residues" evidence="4">
    <location>
        <begin position="661"/>
        <end position="678"/>
    </location>
</feature>
<feature type="compositionally biased region" description="Polar residues" evidence="4">
    <location>
        <begin position="251"/>
        <end position="260"/>
    </location>
</feature>
<feature type="compositionally biased region" description="Polar residues" evidence="4">
    <location>
        <begin position="604"/>
        <end position="618"/>
    </location>
</feature>
<evidence type="ECO:0000256" key="1">
    <source>
        <dbReference type="ARBA" id="ARBA00004496"/>
    </source>
</evidence>
<dbReference type="Proteomes" id="UP000515160">
    <property type="component" value="Chromosome 2R"/>
</dbReference>
<dbReference type="GO" id="GO:0061157">
    <property type="term" value="P:mRNA destabilization"/>
    <property type="evidence" value="ECO:0007669"/>
    <property type="project" value="TreeGrafter"/>
</dbReference>
<dbReference type="InterPro" id="IPR045168">
    <property type="entry name" value="YTH_prot"/>
</dbReference>
<evidence type="ECO:0000313" key="7">
    <source>
        <dbReference type="RefSeq" id="XP_034111955.1"/>
    </source>
</evidence>
<gene>
    <name evidence="7" type="primary">LOC117573132</name>
</gene>
<feature type="compositionally biased region" description="Basic and acidic residues" evidence="4">
    <location>
        <begin position="566"/>
        <end position="578"/>
    </location>
</feature>
<comment type="subcellular location">
    <subcellularLocation>
        <location evidence="1">Cytoplasm</location>
    </subcellularLocation>
</comment>
<evidence type="ECO:0000259" key="5">
    <source>
        <dbReference type="PROSITE" id="PS50882"/>
    </source>
</evidence>
<dbReference type="Pfam" id="PF04146">
    <property type="entry name" value="YTH"/>
    <property type="match status" value="1"/>
</dbReference>
<dbReference type="FunFam" id="3.10.590.10:FF:000001">
    <property type="entry name" value="YTH domain family 1, isoform CRA_a"/>
    <property type="match status" value="1"/>
</dbReference>
<dbReference type="GeneID" id="117573132"/>
<feature type="compositionally biased region" description="Polar residues" evidence="4">
    <location>
        <begin position="225"/>
        <end position="237"/>
    </location>
</feature>
<dbReference type="CTD" id="42995"/>
<feature type="domain" description="YTH" evidence="5">
    <location>
        <begin position="377"/>
        <end position="512"/>
    </location>
</feature>
<dbReference type="GO" id="GO:0005737">
    <property type="term" value="C:cytoplasm"/>
    <property type="evidence" value="ECO:0007669"/>
    <property type="project" value="UniProtKB-SubCell"/>
</dbReference>
<feature type="compositionally biased region" description="Basic and acidic residues" evidence="4">
    <location>
        <begin position="639"/>
        <end position="652"/>
    </location>
</feature>
<keyword evidence="2" id="KW-0963">Cytoplasm</keyword>
<feature type="compositionally biased region" description="Polar residues" evidence="4">
    <location>
        <begin position="60"/>
        <end position="69"/>
    </location>
</feature>
<feature type="region of interest" description="Disordered" evidence="4">
    <location>
        <begin position="225"/>
        <end position="260"/>
    </location>
</feature>
<dbReference type="PANTHER" id="PTHR12357">
    <property type="entry name" value="YTH YT521-B HOMOLOGY DOMAIN-CONTAINING"/>
    <property type="match status" value="1"/>
</dbReference>
<dbReference type="RefSeq" id="XP_034111955.1">
    <property type="nucleotide sequence ID" value="XM_034256064.2"/>
</dbReference>